<feature type="transmembrane region" description="Helical" evidence="2">
    <location>
        <begin position="126"/>
        <end position="146"/>
    </location>
</feature>
<accession>F2URU1</accession>
<proteinExistence type="predicted"/>
<feature type="transmembrane region" description="Helical" evidence="2">
    <location>
        <begin position="89"/>
        <end position="114"/>
    </location>
</feature>
<evidence type="ECO:0000256" key="1">
    <source>
        <dbReference type="SAM" id="MobiDB-lite"/>
    </source>
</evidence>
<keyword evidence="2" id="KW-1133">Transmembrane helix</keyword>
<evidence type="ECO:0008006" key="6">
    <source>
        <dbReference type="Google" id="ProtNLM"/>
    </source>
</evidence>
<dbReference type="GeneID" id="16068662"/>
<feature type="compositionally biased region" description="Low complexity" evidence="1">
    <location>
        <begin position="383"/>
        <end position="396"/>
    </location>
</feature>
<name>F2URU1_SALR5</name>
<feature type="transmembrane region" description="Helical" evidence="2">
    <location>
        <begin position="166"/>
        <end position="192"/>
    </location>
</feature>
<dbReference type="EMBL" id="GL832992">
    <property type="protein sequence ID" value="EGD80346.1"/>
    <property type="molecule type" value="Genomic_DNA"/>
</dbReference>
<organism evidence="5">
    <name type="scientific">Salpingoeca rosetta (strain ATCC 50818 / BSB-021)</name>
    <dbReference type="NCBI Taxonomy" id="946362"/>
    <lineage>
        <taxon>Eukaryota</taxon>
        <taxon>Choanoflagellata</taxon>
        <taxon>Craspedida</taxon>
        <taxon>Salpingoecidae</taxon>
        <taxon>Salpingoeca</taxon>
    </lineage>
</organism>
<evidence type="ECO:0000256" key="3">
    <source>
        <dbReference type="SAM" id="SignalP"/>
    </source>
</evidence>
<dbReference type="Proteomes" id="UP000007799">
    <property type="component" value="Unassembled WGS sequence"/>
</dbReference>
<dbReference type="AlphaFoldDB" id="F2URU1"/>
<feature type="transmembrane region" description="Helical" evidence="2">
    <location>
        <begin position="352"/>
        <end position="375"/>
    </location>
</feature>
<reference evidence="4" key="1">
    <citation type="submission" date="2009-08" db="EMBL/GenBank/DDBJ databases">
        <title>Annotation of Salpingoeca rosetta.</title>
        <authorList>
            <consortium name="The Broad Institute Genome Sequencing Platform"/>
            <person name="Russ C."/>
            <person name="Cuomo C."/>
            <person name="Burger G."/>
            <person name="Gray M.W."/>
            <person name="Holland P.W.H."/>
            <person name="King N."/>
            <person name="Lang F.B.F."/>
            <person name="Roger A.J."/>
            <person name="Ruiz-Trillo I."/>
            <person name="Young S.K."/>
            <person name="Zeng Q."/>
            <person name="Gargeya S."/>
            <person name="Alvarado L."/>
            <person name="Berlin A."/>
            <person name="Chapman S.B."/>
            <person name="Chen Z."/>
            <person name="Freedman E."/>
            <person name="Gellesch M."/>
            <person name="Goldberg J."/>
            <person name="Griggs A."/>
            <person name="Gujja S."/>
            <person name="Heilman E."/>
            <person name="Heiman D."/>
            <person name="Howarth C."/>
            <person name="Mehta T."/>
            <person name="Neiman D."/>
            <person name="Pearson M."/>
            <person name="Roberts A."/>
            <person name="Saif S."/>
            <person name="Shea T."/>
            <person name="Shenoy N."/>
            <person name="Sisk P."/>
            <person name="Stolte C."/>
            <person name="Sykes S."/>
            <person name="White J."/>
            <person name="Yandava C."/>
            <person name="Haas B."/>
            <person name="Nusbaum C."/>
            <person name="Birren B."/>
        </authorList>
    </citation>
    <scope>NUCLEOTIDE SEQUENCE [LARGE SCALE GENOMIC DNA]</scope>
    <source>
        <strain evidence="4">ATCC 50818</strain>
    </source>
</reference>
<evidence type="ECO:0000313" key="4">
    <source>
        <dbReference type="EMBL" id="EGD80346.1"/>
    </source>
</evidence>
<feature type="transmembrane region" description="Helical" evidence="2">
    <location>
        <begin position="319"/>
        <end position="340"/>
    </location>
</feature>
<dbReference type="InParanoid" id="F2URU1"/>
<dbReference type="RefSeq" id="XP_004988136.1">
    <property type="nucleotide sequence ID" value="XM_004988079.1"/>
</dbReference>
<sequence length="410" mass="43367">MLIMAVVCTVVCFVTTASQPWIVKHFDTGSNATADVSHHRAALGLWRVCHTQAQAATGFSKSSCFLYTHHNAIRETVHLSVSSRVTTTMAVAGSSSVACLLLTFASLCLNYLIMRVNARPRPLAHLFLLATAFIAAIITAATMTWLKDQRGFRITANDKSSKNGHAGWSLALYAVHVVLLAATSIVLLISVLGRQGRAQYTTGTGTDTTDSSNNHATRAAYSDADTAASTLTSALSASDGVGGQGTLLVALLDLCIGVHTVCAVAGGAGASGMFAYNIALAPILLIARFHHTSNNRSNTSNTSNSSGSCISRWIARNKVFVATCVYLVLSMVVDVALFAARTKALLQQAADGTQLVLAGNMLSFLVKPFTLALFVRWARKGGTNSSSTSSTSSITPSDERWMESTTRPAR</sequence>
<keyword evidence="5" id="KW-1185">Reference proteome</keyword>
<evidence type="ECO:0000256" key="2">
    <source>
        <dbReference type="SAM" id="Phobius"/>
    </source>
</evidence>
<feature type="signal peptide" evidence="3">
    <location>
        <begin position="1"/>
        <end position="18"/>
    </location>
</feature>
<protein>
    <recommendedName>
        <fullName evidence="6">G-protein coupled receptors family 1 profile domain-containing protein</fullName>
    </recommendedName>
</protein>
<keyword evidence="2" id="KW-0472">Membrane</keyword>
<dbReference type="Gene3D" id="1.20.140.150">
    <property type="match status" value="1"/>
</dbReference>
<keyword evidence="2" id="KW-0812">Transmembrane</keyword>
<evidence type="ECO:0000313" key="5">
    <source>
        <dbReference type="Proteomes" id="UP000007799"/>
    </source>
</evidence>
<dbReference type="KEGG" id="sre:PTSG_10599"/>
<feature type="chain" id="PRO_5003291368" description="G-protein coupled receptors family 1 profile domain-containing protein" evidence="3">
    <location>
        <begin position="19"/>
        <end position="410"/>
    </location>
</feature>
<keyword evidence="3" id="KW-0732">Signal</keyword>
<feature type="region of interest" description="Disordered" evidence="1">
    <location>
        <begin position="381"/>
        <end position="410"/>
    </location>
</feature>
<gene>
    <name evidence="4" type="ORF">PTSG_10599</name>
</gene>